<dbReference type="EC" id="3.1.-.-" evidence="2"/>
<dbReference type="Gene3D" id="3.40.10.10">
    <property type="entry name" value="DNA Methylphosphotriester Repair Domain"/>
    <property type="match status" value="1"/>
</dbReference>
<dbReference type="SMART" id="SM00318">
    <property type="entry name" value="SNc"/>
    <property type="match status" value="1"/>
</dbReference>
<dbReference type="InterPro" id="IPR035437">
    <property type="entry name" value="SNase_OB-fold_sf"/>
</dbReference>
<keyword evidence="2" id="KW-0255">Endonuclease</keyword>
<feature type="domain" description="TNase-like" evidence="1">
    <location>
        <begin position="58"/>
        <end position="149"/>
    </location>
</feature>
<dbReference type="Proteomes" id="UP000245577">
    <property type="component" value="Unassembled WGS sequence"/>
</dbReference>
<name>A0A2U1S9J6_9EURY</name>
<dbReference type="SUPFAM" id="SSF50199">
    <property type="entry name" value="Staphylococcal nuclease"/>
    <property type="match status" value="1"/>
</dbReference>
<dbReference type="GO" id="GO:0016787">
    <property type="term" value="F:hydrolase activity"/>
    <property type="evidence" value="ECO:0007669"/>
    <property type="project" value="UniProtKB-KW"/>
</dbReference>
<dbReference type="Gene3D" id="2.40.50.90">
    <property type="match status" value="1"/>
</dbReference>
<dbReference type="AlphaFoldDB" id="A0A2U1S9J6"/>
<dbReference type="RefSeq" id="WP_116668840.1">
    <property type="nucleotide sequence ID" value="NZ_MZGU01000001.1"/>
</dbReference>
<dbReference type="InterPro" id="IPR035451">
    <property type="entry name" value="Ada-like_dom_sf"/>
</dbReference>
<evidence type="ECO:0000313" key="3">
    <source>
        <dbReference type="Proteomes" id="UP000245577"/>
    </source>
</evidence>
<keyword evidence="2" id="KW-0378">Hydrolase</keyword>
<organism evidence="2 3">
    <name type="scientific">Methanobrevibacter woesei</name>
    <dbReference type="NCBI Taxonomy" id="190976"/>
    <lineage>
        <taxon>Archaea</taxon>
        <taxon>Methanobacteriati</taxon>
        <taxon>Methanobacteriota</taxon>
        <taxon>Methanomada group</taxon>
        <taxon>Methanobacteria</taxon>
        <taxon>Methanobacteriales</taxon>
        <taxon>Methanobacteriaceae</taxon>
        <taxon>Methanobrevibacter</taxon>
    </lineage>
</organism>
<keyword evidence="2" id="KW-0540">Nuclease</keyword>
<dbReference type="Pfam" id="PF00565">
    <property type="entry name" value="SNase"/>
    <property type="match status" value="1"/>
</dbReference>
<dbReference type="SUPFAM" id="SSF57884">
    <property type="entry name" value="Ada DNA repair protein, N-terminal domain (N-Ada 10)"/>
    <property type="match status" value="1"/>
</dbReference>
<comment type="caution">
    <text evidence="2">The sequence shown here is derived from an EMBL/GenBank/DDBJ whole genome shotgun (WGS) entry which is preliminary data.</text>
</comment>
<evidence type="ECO:0000259" key="1">
    <source>
        <dbReference type="PROSITE" id="PS50830"/>
    </source>
</evidence>
<dbReference type="GO" id="GO:0004519">
    <property type="term" value="F:endonuclease activity"/>
    <property type="evidence" value="ECO:0007669"/>
    <property type="project" value="UniProtKB-KW"/>
</dbReference>
<dbReference type="OrthoDB" id="3327at2157"/>
<accession>A0A2U1S9J6</accession>
<sequence length="238" mass="26208">MKINKKFLLVIFIFAIATLASVAAYDGTGFMHNIPTSKYSSLSESDILANYNDTDCTVEASGICTKVVDGDTIDVEGVGKVRFVGVNTPERGQNGSDTSKYFVEKFCLNKEVGLDIDDSKHEDNYGRTLAVVIVDGKNLNEMLLCEDLAEIMYIPPSEFNPYLWENGTTDYQHFATSATLNQNTGDDSGSYIGNSNSMKFHASDCRYGLKVSDSNKVTFDSREDAINQGYKPCKVCNP</sequence>
<proteinExistence type="predicted"/>
<dbReference type="PROSITE" id="PS50830">
    <property type="entry name" value="TNASE_3"/>
    <property type="match status" value="1"/>
</dbReference>
<evidence type="ECO:0000313" key="2">
    <source>
        <dbReference type="EMBL" id="PWB87224.1"/>
    </source>
</evidence>
<protein>
    <submittedName>
        <fullName evidence="2">SPBc2 prophage-derived endonuclease YokF</fullName>
        <ecNumber evidence="2">3.1.-.-</ecNumber>
    </submittedName>
</protein>
<dbReference type="EMBL" id="MZGU01000001">
    <property type="protein sequence ID" value="PWB87224.1"/>
    <property type="molecule type" value="Genomic_DNA"/>
</dbReference>
<reference evidence="2 3" key="1">
    <citation type="submission" date="2017-03" db="EMBL/GenBank/DDBJ databases">
        <title>Genome sequence of Methanobrevibacter wosei.</title>
        <authorList>
            <person name="Poehlein A."/>
            <person name="Seedorf H."/>
            <person name="Daniel R."/>
        </authorList>
    </citation>
    <scope>NUCLEOTIDE SEQUENCE [LARGE SCALE GENOMIC DNA]</scope>
    <source>
        <strain evidence="2 3">DSM 11979</strain>
    </source>
</reference>
<keyword evidence="3" id="KW-1185">Reference proteome</keyword>
<gene>
    <name evidence="2" type="primary">yokF</name>
    <name evidence="2" type="ORF">MBBWO_00020</name>
</gene>
<dbReference type="InterPro" id="IPR016071">
    <property type="entry name" value="Staphylococal_nuclease_OB-fold"/>
</dbReference>